<protein>
    <recommendedName>
        <fullName evidence="2">histidine kinase</fullName>
        <ecNumber evidence="2">2.7.13.3</ecNumber>
    </recommendedName>
</protein>
<dbReference type="Gene3D" id="1.10.287.130">
    <property type="match status" value="1"/>
</dbReference>
<feature type="coiled-coil region" evidence="4">
    <location>
        <begin position="2"/>
        <end position="43"/>
    </location>
</feature>
<gene>
    <name evidence="6" type="ORF">ACFFIP_07000</name>
</gene>
<dbReference type="RefSeq" id="WP_382386870.1">
    <property type="nucleotide sequence ID" value="NZ_JBHLWI010000016.1"/>
</dbReference>
<evidence type="ECO:0000256" key="1">
    <source>
        <dbReference type="ARBA" id="ARBA00000085"/>
    </source>
</evidence>
<dbReference type="PROSITE" id="PS50109">
    <property type="entry name" value="HIS_KIN"/>
    <property type="match status" value="1"/>
</dbReference>
<dbReference type="InterPro" id="IPR003661">
    <property type="entry name" value="HisK_dim/P_dom"/>
</dbReference>
<dbReference type="InterPro" id="IPR003594">
    <property type="entry name" value="HATPase_dom"/>
</dbReference>
<dbReference type="Proteomes" id="UP001589797">
    <property type="component" value="Unassembled WGS sequence"/>
</dbReference>
<dbReference type="EMBL" id="JBHLWI010000016">
    <property type="protein sequence ID" value="MFC0262427.1"/>
    <property type="molecule type" value="Genomic_DNA"/>
</dbReference>
<dbReference type="SMART" id="SM00388">
    <property type="entry name" value="HisKA"/>
    <property type="match status" value="1"/>
</dbReference>
<dbReference type="PANTHER" id="PTHR43065">
    <property type="entry name" value="SENSOR HISTIDINE KINASE"/>
    <property type="match status" value="1"/>
</dbReference>
<evidence type="ECO:0000256" key="3">
    <source>
        <dbReference type="ARBA" id="ARBA00022553"/>
    </source>
</evidence>
<dbReference type="GO" id="GO:0016301">
    <property type="term" value="F:kinase activity"/>
    <property type="evidence" value="ECO:0007669"/>
    <property type="project" value="UniProtKB-KW"/>
</dbReference>
<dbReference type="Pfam" id="PF02518">
    <property type="entry name" value="HATPase_c"/>
    <property type="match status" value="1"/>
</dbReference>
<reference evidence="6 7" key="1">
    <citation type="submission" date="2024-09" db="EMBL/GenBank/DDBJ databases">
        <authorList>
            <person name="Sun Q."/>
            <person name="Mori K."/>
        </authorList>
    </citation>
    <scope>NUCLEOTIDE SEQUENCE [LARGE SCALE GENOMIC DNA]</scope>
    <source>
        <strain evidence="6 7">CCM 7650</strain>
    </source>
</reference>
<dbReference type="InterPro" id="IPR005467">
    <property type="entry name" value="His_kinase_dom"/>
</dbReference>
<dbReference type="InterPro" id="IPR036097">
    <property type="entry name" value="HisK_dim/P_sf"/>
</dbReference>
<evidence type="ECO:0000313" key="6">
    <source>
        <dbReference type="EMBL" id="MFC0262427.1"/>
    </source>
</evidence>
<dbReference type="SUPFAM" id="SSF55874">
    <property type="entry name" value="ATPase domain of HSP90 chaperone/DNA topoisomerase II/histidine kinase"/>
    <property type="match status" value="1"/>
</dbReference>
<dbReference type="EC" id="2.7.13.3" evidence="2"/>
<evidence type="ECO:0000259" key="5">
    <source>
        <dbReference type="PROSITE" id="PS50109"/>
    </source>
</evidence>
<dbReference type="PRINTS" id="PR00344">
    <property type="entry name" value="BCTRLSENSOR"/>
</dbReference>
<dbReference type="SMART" id="SM00387">
    <property type="entry name" value="HATPase_c"/>
    <property type="match status" value="1"/>
</dbReference>
<keyword evidence="4" id="KW-0175">Coiled coil</keyword>
<keyword evidence="6" id="KW-0418">Kinase</keyword>
<dbReference type="Pfam" id="PF00512">
    <property type="entry name" value="HisKA"/>
    <property type="match status" value="1"/>
</dbReference>
<organism evidence="6 7">
    <name type="scientific">Fontibacter flavus</name>
    <dbReference type="NCBI Taxonomy" id="654838"/>
    <lineage>
        <taxon>Bacteria</taxon>
        <taxon>Pseudomonadati</taxon>
        <taxon>Bacteroidota</taxon>
        <taxon>Cytophagia</taxon>
        <taxon>Cytophagales</taxon>
        <taxon>Cyclobacteriaceae</taxon>
        <taxon>Fontibacter</taxon>
    </lineage>
</organism>
<keyword evidence="7" id="KW-1185">Reference proteome</keyword>
<keyword evidence="3" id="KW-0597">Phosphoprotein</keyword>
<dbReference type="PANTHER" id="PTHR43065:SF42">
    <property type="entry name" value="TWO-COMPONENT SENSOR PPRA"/>
    <property type="match status" value="1"/>
</dbReference>
<name>A0ABV6FRJ4_9BACT</name>
<dbReference type="SUPFAM" id="SSF47384">
    <property type="entry name" value="Homodimeric domain of signal transducing histidine kinase"/>
    <property type="match status" value="1"/>
</dbReference>
<comment type="catalytic activity">
    <reaction evidence="1">
        <text>ATP + protein L-histidine = ADP + protein N-phospho-L-histidine.</text>
        <dbReference type="EC" id="2.7.13.3"/>
    </reaction>
</comment>
<evidence type="ECO:0000313" key="7">
    <source>
        <dbReference type="Proteomes" id="UP001589797"/>
    </source>
</evidence>
<keyword evidence="6" id="KW-0808">Transferase</keyword>
<evidence type="ECO:0000256" key="4">
    <source>
        <dbReference type="SAM" id="Coils"/>
    </source>
</evidence>
<dbReference type="Gene3D" id="3.30.565.10">
    <property type="entry name" value="Histidine kinase-like ATPase, C-terminal domain"/>
    <property type="match status" value="1"/>
</dbReference>
<dbReference type="CDD" id="cd00082">
    <property type="entry name" value="HisKA"/>
    <property type="match status" value="1"/>
</dbReference>
<accession>A0ABV6FRJ4</accession>
<proteinExistence type="predicted"/>
<feature type="domain" description="Histidine kinase" evidence="5">
    <location>
        <begin position="52"/>
        <end position="297"/>
    </location>
</feature>
<dbReference type="InterPro" id="IPR004358">
    <property type="entry name" value="Sig_transdc_His_kin-like_C"/>
</dbReference>
<comment type="caution">
    <text evidence="6">The sequence shown here is derived from an EMBL/GenBank/DDBJ whole genome shotgun (WGS) entry which is preliminary data.</text>
</comment>
<evidence type="ECO:0000256" key="2">
    <source>
        <dbReference type="ARBA" id="ARBA00012438"/>
    </source>
</evidence>
<sequence>MKEDLEQTIVELRQLLKEKSSLLEQSQKDLQNIKEQVIRNEKLATLGLLSAGIAHEIKNPLNFINNFSELSIEFLSEIDENLEKVNQNEATEEIKSILGDVKSNLDKIKQHGIRINRIVTSMLLHARGSNGTFEPTDINQLIKEYVNLAFHGMRAGKEPINVKIELKLDENIKPIPLNPEDFSRVILNLCNNAFDAMRGMATENHDKENPIRPATLTVQSRIEGQWVHIVVEDNGPGIPSDIQDKILQPFFTTKKGTQGTGLGLSITSDIIKAHQGSLKIESKEGHFTKFIIKIPNK</sequence>
<dbReference type="InterPro" id="IPR036890">
    <property type="entry name" value="HATPase_C_sf"/>
</dbReference>